<keyword evidence="3" id="KW-1185">Reference proteome</keyword>
<comment type="caution">
    <text evidence="2">The sequence shown here is derived from an EMBL/GenBank/DDBJ whole genome shotgun (WGS) entry which is preliminary data.</text>
</comment>
<reference evidence="3" key="1">
    <citation type="submission" date="2016-09" db="EMBL/GenBank/DDBJ databases">
        <authorList>
            <person name="Gulvik C.A."/>
        </authorList>
    </citation>
    <scope>NUCLEOTIDE SEQUENCE [LARGE SCALE GENOMIC DNA]</scope>
    <source>
        <strain evidence="3">LMG 8895</strain>
    </source>
</reference>
<keyword evidence="1" id="KW-0472">Membrane</keyword>
<keyword evidence="1" id="KW-1133">Transmembrane helix</keyword>
<evidence type="ECO:0000256" key="1">
    <source>
        <dbReference type="SAM" id="Phobius"/>
    </source>
</evidence>
<accession>A0A1E5GCU0</accession>
<feature type="transmembrane region" description="Helical" evidence="1">
    <location>
        <begin position="7"/>
        <end position="25"/>
    </location>
</feature>
<evidence type="ECO:0000313" key="2">
    <source>
        <dbReference type="EMBL" id="OEG10471.1"/>
    </source>
</evidence>
<name>A0A1E5GCU0_9ENTE</name>
<dbReference type="Proteomes" id="UP000095094">
    <property type="component" value="Unassembled WGS sequence"/>
</dbReference>
<organism evidence="2 3">
    <name type="scientific">Enterococcus termitis</name>
    <dbReference type="NCBI Taxonomy" id="332950"/>
    <lineage>
        <taxon>Bacteria</taxon>
        <taxon>Bacillati</taxon>
        <taxon>Bacillota</taxon>
        <taxon>Bacilli</taxon>
        <taxon>Lactobacillales</taxon>
        <taxon>Enterococcaceae</taxon>
        <taxon>Enterococcus</taxon>
    </lineage>
</organism>
<keyword evidence="1" id="KW-0812">Transmembrane</keyword>
<feature type="transmembrane region" description="Helical" evidence="1">
    <location>
        <begin position="31"/>
        <end position="56"/>
    </location>
</feature>
<dbReference type="RefSeq" id="WP_069664252.1">
    <property type="nucleotide sequence ID" value="NZ_JBHUJJ010000001.1"/>
</dbReference>
<dbReference type="EMBL" id="MIJY01000043">
    <property type="protein sequence ID" value="OEG10471.1"/>
    <property type="molecule type" value="Genomic_DNA"/>
</dbReference>
<protein>
    <submittedName>
        <fullName evidence="2">Uncharacterized protein</fullName>
    </submittedName>
</protein>
<evidence type="ECO:0000313" key="3">
    <source>
        <dbReference type="Proteomes" id="UP000095094"/>
    </source>
</evidence>
<feature type="transmembrane region" description="Helical" evidence="1">
    <location>
        <begin position="68"/>
        <end position="91"/>
    </location>
</feature>
<gene>
    <name evidence="2" type="ORF">BCR25_08305</name>
</gene>
<dbReference type="AlphaFoldDB" id="A0A1E5GCU0"/>
<sequence length="92" mass="10447">MANKLARHFFIVFSILSFMFVFTVFRDSQTMLIPFVFLLIVVCTISVNLFFAVSALRKGFFQHENKVFSLLSLLQVAFILALYAVFVGLGLA</sequence>
<proteinExistence type="predicted"/>